<comment type="caution">
    <text evidence="1">The sequence shown here is derived from an EMBL/GenBank/DDBJ whole genome shotgun (WGS) entry which is preliminary data.</text>
</comment>
<proteinExistence type="predicted"/>
<evidence type="ECO:0000313" key="1">
    <source>
        <dbReference type="EMBL" id="KAJ8104509.1"/>
    </source>
</evidence>
<gene>
    <name evidence="1" type="ORF">OPT61_g10720</name>
</gene>
<accession>A0ACC2HN50</accession>
<name>A0ACC2HN50_9PLEO</name>
<protein>
    <submittedName>
        <fullName evidence="1">Uncharacterized protein</fullName>
    </submittedName>
</protein>
<keyword evidence="2" id="KW-1185">Reference proteome</keyword>
<dbReference type="EMBL" id="JAPHNI010001969">
    <property type="protein sequence ID" value="KAJ8104509.1"/>
    <property type="molecule type" value="Genomic_DNA"/>
</dbReference>
<evidence type="ECO:0000313" key="2">
    <source>
        <dbReference type="Proteomes" id="UP001153331"/>
    </source>
</evidence>
<reference evidence="1" key="1">
    <citation type="submission" date="2022-11" db="EMBL/GenBank/DDBJ databases">
        <title>Genome Sequence of Boeremia exigua.</title>
        <authorList>
            <person name="Buettner E."/>
        </authorList>
    </citation>
    <scope>NUCLEOTIDE SEQUENCE</scope>
    <source>
        <strain evidence="1">CU02</strain>
    </source>
</reference>
<organism evidence="1 2">
    <name type="scientific">Boeremia exigua</name>
    <dbReference type="NCBI Taxonomy" id="749465"/>
    <lineage>
        <taxon>Eukaryota</taxon>
        <taxon>Fungi</taxon>
        <taxon>Dikarya</taxon>
        <taxon>Ascomycota</taxon>
        <taxon>Pezizomycotina</taxon>
        <taxon>Dothideomycetes</taxon>
        <taxon>Pleosporomycetidae</taxon>
        <taxon>Pleosporales</taxon>
        <taxon>Pleosporineae</taxon>
        <taxon>Didymellaceae</taxon>
        <taxon>Boeremia</taxon>
    </lineage>
</organism>
<dbReference type="Proteomes" id="UP001153331">
    <property type="component" value="Unassembled WGS sequence"/>
</dbReference>
<sequence>MEHTQDLPTCASFAPASPRDQPAWRCDINHALGRYYMAGDKRTCPGCGTNKNGMGKVAVMDFYMPAGVVVRQDVDIVLWKPRKPYRAREGKAEASTGRDGSETGKVNERASGEKGGRKKEKAVLQTHNQIASRKYWDAVGSGMSHDAALVHALSATDAWVDEKEDEAARRASERSERIERIDGCKRSKRDNQSTRPQLTSSLALNALRLRQHTSTSFSTGTSAFGAADDDAYGTDADGEFEYDDADAGAYAYADFNQASRNLGLVEESSSSSDESSGSDSE</sequence>